<reference evidence="2" key="1">
    <citation type="submission" date="2018-05" db="EMBL/GenBank/DDBJ databases">
        <title>Draft genome of Mucuna pruriens seed.</title>
        <authorList>
            <person name="Nnadi N.E."/>
            <person name="Vos R."/>
            <person name="Hasami M.H."/>
            <person name="Devisetty U.K."/>
            <person name="Aguiy J.C."/>
        </authorList>
    </citation>
    <scope>NUCLEOTIDE SEQUENCE [LARGE SCALE GENOMIC DNA]</scope>
    <source>
        <strain evidence="2">JCA_2017</strain>
    </source>
</reference>
<name>A0A371H3G3_MUCPR</name>
<dbReference type="Proteomes" id="UP000257109">
    <property type="component" value="Unassembled WGS sequence"/>
</dbReference>
<proteinExistence type="predicted"/>
<dbReference type="InterPro" id="IPR049163">
    <property type="entry name" value="Pif1-like_2B_dom"/>
</dbReference>
<dbReference type="AlphaFoldDB" id="A0A371H3G3"/>
<keyword evidence="3" id="KW-1185">Reference proteome</keyword>
<evidence type="ECO:0000313" key="2">
    <source>
        <dbReference type="EMBL" id="RDX97193.1"/>
    </source>
</evidence>
<protein>
    <recommendedName>
        <fullName evidence="1">DNA helicase Pif1-like 2B domain-containing protein</fullName>
    </recommendedName>
</protein>
<comment type="caution">
    <text evidence="2">The sequence shown here is derived from an EMBL/GenBank/DDBJ whole genome shotgun (WGS) entry which is preliminary data.</text>
</comment>
<evidence type="ECO:0000259" key="1">
    <source>
        <dbReference type="Pfam" id="PF21530"/>
    </source>
</evidence>
<dbReference type="OrthoDB" id="1934841at2759"/>
<dbReference type="EMBL" id="QJKJ01003717">
    <property type="protein sequence ID" value="RDX97193.1"/>
    <property type="molecule type" value="Genomic_DNA"/>
</dbReference>
<accession>A0A371H3G3</accession>
<evidence type="ECO:0000313" key="3">
    <source>
        <dbReference type="Proteomes" id="UP000257109"/>
    </source>
</evidence>
<sequence length="44" mass="4944">MLVKNTQFGFDNSVLNIIHCFGLPLDKLCLKVGVPVVLMRNIDQ</sequence>
<feature type="non-terminal residue" evidence="2">
    <location>
        <position position="44"/>
    </location>
</feature>
<organism evidence="2 3">
    <name type="scientific">Mucuna pruriens</name>
    <name type="common">Velvet bean</name>
    <name type="synonym">Dolichos pruriens</name>
    <dbReference type="NCBI Taxonomy" id="157652"/>
    <lineage>
        <taxon>Eukaryota</taxon>
        <taxon>Viridiplantae</taxon>
        <taxon>Streptophyta</taxon>
        <taxon>Embryophyta</taxon>
        <taxon>Tracheophyta</taxon>
        <taxon>Spermatophyta</taxon>
        <taxon>Magnoliopsida</taxon>
        <taxon>eudicotyledons</taxon>
        <taxon>Gunneridae</taxon>
        <taxon>Pentapetalae</taxon>
        <taxon>rosids</taxon>
        <taxon>fabids</taxon>
        <taxon>Fabales</taxon>
        <taxon>Fabaceae</taxon>
        <taxon>Papilionoideae</taxon>
        <taxon>50 kb inversion clade</taxon>
        <taxon>NPAAA clade</taxon>
        <taxon>indigoferoid/millettioid clade</taxon>
        <taxon>Phaseoleae</taxon>
        <taxon>Mucuna</taxon>
    </lineage>
</organism>
<gene>
    <name evidence="2" type="ORF">CR513_20068</name>
</gene>
<dbReference type="Pfam" id="PF21530">
    <property type="entry name" value="Pif1_2B_dom"/>
    <property type="match status" value="1"/>
</dbReference>
<feature type="domain" description="DNA helicase Pif1-like 2B" evidence="1">
    <location>
        <begin position="15"/>
        <end position="44"/>
    </location>
</feature>